<dbReference type="Proteomes" id="UP001596425">
    <property type="component" value="Unassembled WGS sequence"/>
</dbReference>
<dbReference type="SUPFAM" id="SSF51905">
    <property type="entry name" value="FAD/NAD(P)-binding domain"/>
    <property type="match status" value="1"/>
</dbReference>
<dbReference type="Pfam" id="PF04820">
    <property type="entry name" value="Trp_halogenase"/>
    <property type="match status" value="1"/>
</dbReference>
<dbReference type="InterPro" id="IPR033856">
    <property type="entry name" value="Trp_halogen"/>
</dbReference>
<dbReference type="EMBL" id="JBHSVR010000001">
    <property type="protein sequence ID" value="MFC6632635.1"/>
    <property type="molecule type" value="Genomic_DNA"/>
</dbReference>
<dbReference type="PANTHER" id="PTHR43747:SF4">
    <property type="entry name" value="FLAVIN-DEPENDENT TRYPTOPHAN HALOGENASE"/>
    <property type="match status" value="1"/>
</dbReference>
<evidence type="ECO:0000313" key="2">
    <source>
        <dbReference type="Proteomes" id="UP001596425"/>
    </source>
</evidence>
<dbReference type="EC" id="1.14.19.-" evidence="1"/>
<name>A0ABW1YMH2_9GAMM</name>
<dbReference type="Gene3D" id="3.50.50.60">
    <property type="entry name" value="FAD/NAD(P)-binding domain"/>
    <property type="match status" value="1"/>
</dbReference>
<organism evidence="1 2">
    <name type="scientific">Microbulbifer taiwanensis</name>
    <dbReference type="NCBI Taxonomy" id="986746"/>
    <lineage>
        <taxon>Bacteria</taxon>
        <taxon>Pseudomonadati</taxon>
        <taxon>Pseudomonadota</taxon>
        <taxon>Gammaproteobacteria</taxon>
        <taxon>Cellvibrionales</taxon>
        <taxon>Microbulbiferaceae</taxon>
        <taxon>Microbulbifer</taxon>
    </lineage>
</organism>
<protein>
    <submittedName>
        <fullName evidence="1">Tryptophan halogenase family protein</fullName>
        <ecNumber evidence="1">1.14.19.-</ecNumber>
    </submittedName>
</protein>
<accession>A0ABW1YMH2</accession>
<comment type="caution">
    <text evidence="1">The sequence shown here is derived from an EMBL/GenBank/DDBJ whole genome shotgun (WGS) entry which is preliminary data.</text>
</comment>
<reference evidence="2" key="1">
    <citation type="journal article" date="2019" name="Int. J. Syst. Evol. Microbiol.">
        <title>The Global Catalogue of Microorganisms (GCM) 10K type strain sequencing project: providing services to taxonomists for standard genome sequencing and annotation.</title>
        <authorList>
            <consortium name="The Broad Institute Genomics Platform"/>
            <consortium name="The Broad Institute Genome Sequencing Center for Infectious Disease"/>
            <person name="Wu L."/>
            <person name="Ma J."/>
        </authorList>
    </citation>
    <scope>NUCLEOTIDE SEQUENCE [LARGE SCALE GENOMIC DNA]</scope>
    <source>
        <strain evidence="2">CGMCC 1.13718</strain>
    </source>
</reference>
<dbReference type="GO" id="GO:0016491">
    <property type="term" value="F:oxidoreductase activity"/>
    <property type="evidence" value="ECO:0007669"/>
    <property type="project" value="UniProtKB-KW"/>
</dbReference>
<gene>
    <name evidence="1" type="ORF">ACFQBM_05060</name>
</gene>
<dbReference type="InterPro" id="IPR050816">
    <property type="entry name" value="Flavin-dep_Halogenase_NPB"/>
</dbReference>
<dbReference type="PANTHER" id="PTHR43747">
    <property type="entry name" value="FAD-BINDING PROTEIN"/>
    <property type="match status" value="1"/>
</dbReference>
<dbReference type="InterPro" id="IPR006905">
    <property type="entry name" value="Flavin_halogenase"/>
</dbReference>
<proteinExistence type="predicted"/>
<evidence type="ECO:0000313" key="1">
    <source>
        <dbReference type="EMBL" id="MFC6632635.1"/>
    </source>
</evidence>
<dbReference type="PIRSF" id="PIRSF011396">
    <property type="entry name" value="Trp_halogenase"/>
    <property type="match status" value="1"/>
</dbReference>
<keyword evidence="1" id="KW-0560">Oxidoreductase</keyword>
<keyword evidence="2" id="KW-1185">Reference proteome</keyword>
<dbReference type="RefSeq" id="WP_193192022.1">
    <property type="nucleotide sequence ID" value="NZ_JACZFR010000025.1"/>
</dbReference>
<dbReference type="InterPro" id="IPR036188">
    <property type="entry name" value="FAD/NAD-bd_sf"/>
</dbReference>
<sequence length="512" mass="57541">MKIRKIAIVGGGTAGWMTANHLGVELCRDPDIEITLIESKDVPVIGVGEGTVPRIKETLKKFGISEVDLLSSCDTTFKTGIKFSNWMSGKSSAKGNYYYHPFSSPYPQGFDITDYWLQAEKASGFSRLSEIFSIAESDRCPKHKSSPPYVGAVDYAYHFNAGKFSDLIASNAKSRFGVKHKFETVEDVRLNADGDIESLIYASGLEEAFDFYLDCSGFSAVLLGKALQTPYEDKSSQILTDTALVLQEPTSESSTIQPYTTAVAHKAGWIWDIPLTTRRGLGCVYSSAHLPEAEALGEFSSYLGRPLEMDDVRKIPMKIGYRRDFWKKNCVALGLSQGFVEPLEATSILVTDFSANLLAKSFPRFSQDIEVLSGYYNRSVKYTWDRVIDFVQLHYCISDRRDTDFWVDCTEGAPMSDVLEERLERWSITTPKSSDFFSTFDIFGVENYLFVLYGMGYSTKSIVIGEKERVEAEKILRDLQGRSERMAEELIPHRSWLSELQKQLSKMGAHSQ</sequence>